<accession>A0ABV8SR64</accession>
<name>A0ABV8SR64_9GAMM</name>
<feature type="transmembrane region" description="Helical" evidence="1">
    <location>
        <begin position="58"/>
        <end position="75"/>
    </location>
</feature>
<keyword evidence="3" id="KW-1185">Reference proteome</keyword>
<feature type="transmembrane region" description="Helical" evidence="1">
    <location>
        <begin position="95"/>
        <end position="113"/>
    </location>
</feature>
<evidence type="ECO:0000313" key="2">
    <source>
        <dbReference type="EMBL" id="MFC4310111.1"/>
    </source>
</evidence>
<keyword evidence="1" id="KW-0812">Transmembrane</keyword>
<comment type="caution">
    <text evidence="2">The sequence shown here is derived from an EMBL/GenBank/DDBJ whole genome shotgun (WGS) entry which is preliminary data.</text>
</comment>
<gene>
    <name evidence="2" type="ORF">ACFPN2_13555</name>
</gene>
<proteinExistence type="predicted"/>
<sequence>MSAGVRIFLAVAAGLMGLVMFLHGTTAEEDKAWFSYAFGAFCMLIAAAAVLRGRAARFCGSLVGTCVFVAALLYLGHELATGPVTSGSRSQPSIVNAVLFLLVFGIPGLLYAIKARFGFSKSEPPNIQLQDFTRPE</sequence>
<dbReference type="RefSeq" id="WP_380597337.1">
    <property type="nucleotide sequence ID" value="NZ_JBHSDU010000003.1"/>
</dbReference>
<protein>
    <submittedName>
        <fullName evidence="2">Uncharacterized protein</fullName>
    </submittedName>
</protein>
<evidence type="ECO:0000313" key="3">
    <source>
        <dbReference type="Proteomes" id="UP001595904"/>
    </source>
</evidence>
<organism evidence="2 3">
    <name type="scientific">Steroidobacter flavus</name>
    <dbReference type="NCBI Taxonomy" id="1842136"/>
    <lineage>
        <taxon>Bacteria</taxon>
        <taxon>Pseudomonadati</taxon>
        <taxon>Pseudomonadota</taxon>
        <taxon>Gammaproteobacteria</taxon>
        <taxon>Steroidobacterales</taxon>
        <taxon>Steroidobacteraceae</taxon>
        <taxon>Steroidobacter</taxon>
    </lineage>
</organism>
<keyword evidence="1" id="KW-0472">Membrane</keyword>
<feature type="transmembrane region" description="Helical" evidence="1">
    <location>
        <begin position="33"/>
        <end position="51"/>
    </location>
</feature>
<dbReference type="Proteomes" id="UP001595904">
    <property type="component" value="Unassembled WGS sequence"/>
</dbReference>
<keyword evidence="1" id="KW-1133">Transmembrane helix</keyword>
<evidence type="ECO:0000256" key="1">
    <source>
        <dbReference type="SAM" id="Phobius"/>
    </source>
</evidence>
<reference evidence="3" key="1">
    <citation type="journal article" date="2019" name="Int. J. Syst. Evol. Microbiol.">
        <title>The Global Catalogue of Microorganisms (GCM) 10K type strain sequencing project: providing services to taxonomists for standard genome sequencing and annotation.</title>
        <authorList>
            <consortium name="The Broad Institute Genomics Platform"/>
            <consortium name="The Broad Institute Genome Sequencing Center for Infectious Disease"/>
            <person name="Wu L."/>
            <person name="Ma J."/>
        </authorList>
    </citation>
    <scope>NUCLEOTIDE SEQUENCE [LARGE SCALE GENOMIC DNA]</scope>
    <source>
        <strain evidence="3">CGMCC 1.10759</strain>
    </source>
</reference>
<dbReference type="EMBL" id="JBHSDU010000003">
    <property type="protein sequence ID" value="MFC4310111.1"/>
    <property type="molecule type" value="Genomic_DNA"/>
</dbReference>
<feature type="transmembrane region" description="Helical" evidence="1">
    <location>
        <begin position="7"/>
        <end position="27"/>
    </location>
</feature>